<evidence type="ECO:0000256" key="8">
    <source>
        <dbReference type="ARBA" id="ARBA00022807"/>
    </source>
</evidence>
<dbReference type="GO" id="GO:0006508">
    <property type="term" value="P:proteolysis"/>
    <property type="evidence" value="ECO:0007669"/>
    <property type="project" value="UniProtKB-KW"/>
</dbReference>
<dbReference type="GO" id="GO:0004843">
    <property type="term" value="F:cysteine-type deubiquitinase activity"/>
    <property type="evidence" value="ECO:0007669"/>
    <property type="project" value="UniProtKB-UniRule"/>
</dbReference>
<keyword evidence="12" id="KW-0539">Nucleus</keyword>
<comment type="similarity">
    <text evidence="13">Belongs to the peptidase C19 family. UBP8 subfamily.</text>
</comment>
<proteinExistence type="inferred from homology"/>
<dbReference type="InterPro" id="IPR013083">
    <property type="entry name" value="Znf_RING/FYVE/PHD"/>
</dbReference>
<evidence type="ECO:0000256" key="6">
    <source>
        <dbReference type="ARBA" id="ARBA00022786"/>
    </source>
</evidence>
<dbReference type="PROSITE" id="PS50271">
    <property type="entry name" value="ZF_UBP"/>
    <property type="match status" value="1"/>
</dbReference>
<evidence type="ECO:0000256" key="13">
    <source>
        <dbReference type="ARBA" id="ARBA00038490"/>
    </source>
</evidence>
<dbReference type="SUPFAM" id="SSF54001">
    <property type="entry name" value="Cysteine proteinases"/>
    <property type="match status" value="1"/>
</dbReference>
<keyword evidence="8 15" id="KW-0788">Thiol protease</keyword>
<dbReference type="Gene3D" id="3.30.40.10">
    <property type="entry name" value="Zinc/RING finger domain, C3HC4 (zinc finger)"/>
    <property type="match status" value="1"/>
</dbReference>
<sequence>MSECEHIVKFSEEKVSSALKMIKFVVAHSSQKEKWLKLADCSTCHEINQGACFVCLDCKSINCWNNKCMATHANELDHAIGINSNSGLIFCFKCMDYINYESNDDNRNISFPTVTNRDGLHGFVNMGSTCFMSSILQVLIHNPFIVQNSMSQSHYSSCKIRNPNNCISCALDEIIAESYGNFVKYNNGKPINQYHDGFISMLNCSWKINDNFAGYSQQDAHEFLQFILNRLHRDYKLTSTYTNNTDSCSCLIHSIFQGKLKSSIVCPECHDNSKTVTDPYIDLSLDIKDKATLYQCLDSFHKKETLHDYNYHCPNCDTMQDPIKQLTIDKLPPVLVLQLKRFEHLNNGQNVKLNAFIEFPTYLNMKKYCHTEENNSSIIYELNGVISHIGTVNEGHYIATLKLDSNNWFKFNDSMVTSISEEEVLKDQAYLLFYSIKQVN</sequence>
<dbReference type="InParanoid" id="H2ANA6"/>
<dbReference type="OrthoDB" id="289038at2759"/>
<keyword evidence="11" id="KW-0804">Transcription</keyword>
<dbReference type="InterPro" id="IPR001394">
    <property type="entry name" value="Peptidase_C19_UCH"/>
</dbReference>
<evidence type="ECO:0000256" key="10">
    <source>
        <dbReference type="ARBA" id="ARBA00023015"/>
    </source>
</evidence>
<keyword evidence="6 15" id="KW-0833">Ubl conjugation pathway</keyword>
<dbReference type="PROSITE" id="PS00973">
    <property type="entry name" value="USP_2"/>
    <property type="match status" value="1"/>
</dbReference>
<dbReference type="InterPro" id="IPR038765">
    <property type="entry name" value="Papain-like_cys_pep_sf"/>
</dbReference>
<evidence type="ECO:0000256" key="5">
    <source>
        <dbReference type="ARBA" id="ARBA00022771"/>
    </source>
</evidence>
<dbReference type="GO" id="GO:0016579">
    <property type="term" value="P:protein deubiquitination"/>
    <property type="evidence" value="ECO:0007669"/>
    <property type="project" value="InterPro"/>
</dbReference>
<evidence type="ECO:0000256" key="14">
    <source>
        <dbReference type="PROSITE-ProRule" id="PRU00502"/>
    </source>
</evidence>
<keyword evidence="7 15" id="KW-0378">Hydrolase</keyword>
<dbReference type="MEROPS" id="C19.087"/>
<dbReference type="HOGENOM" id="CLU_008279_11_2_1"/>
<dbReference type="EMBL" id="HE650821">
    <property type="protein sequence ID" value="CCF55856.1"/>
    <property type="molecule type" value="Genomic_DNA"/>
</dbReference>
<dbReference type="Proteomes" id="UP000005220">
    <property type="component" value="Chromosome 1"/>
</dbReference>
<dbReference type="InterPro" id="IPR001607">
    <property type="entry name" value="Znf_UBP"/>
</dbReference>
<dbReference type="AlphaFoldDB" id="H2ANA6"/>
<evidence type="ECO:0000256" key="4">
    <source>
        <dbReference type="ARBA" id="ARBA00022723"/>
    </source>
</evidence>
<name>H2ANA6_KAZAF</name>
<dbReference type="GO" id="GO:0005634">
    <property type="term" value="C:nucleus"/>
    <property type="evidence" value="ECO:0007669"/>
    <property type="project" value="UniProtKB-SubCell"/>
</dbReference>
<keyword evidence="10" id="KW-0805">Transcription regulation</keyword>
<accession>H2ANA6</accession>
<keyword evidence="5 14" id="KW-0863">Zinc-finger</keyword>
<keyword evidence="19" id="KW-1185">Reference proteome</keyword>
<evidence type="ECO:0000256" key="11">
    <source>
        <dbReference type="ARBA" id="ARBA00023163"/>
    </source>
</evidence>
<gene>
    <name evidence="18" type="primary">KAFR0A04210</name>
    <name evidence="18" type="ORF">KAFR_0A04210</name>
</gene>
<evidence type="ECO:0000259" key="16">
    <source>
        <dbReference type="PROSITE" id="PS50235"/>
    </source>
</evidence>
<comment type="subcellular location">
    <subcellularLocation>
        <location evidence="2">Nucleus</location>
    </subcellularLocation>
</comment>
<evidence type="ECO:0000256" key="2">
    <source>
        <dbReference type="ARBA" id="ARBA00004123"/>
    </source>
</evidence>
<comment type="catalytic activity">
    <reaction evidence="1 15">
        <text>Thiol-dependent hydrolysis of ester, thioester, amide, peptide and isopeptide bonds formed by the C-terminal Gly of ubiquitin (a 76-residue protein attached to proteins as an intracellular targeting signal).</text>
        <dbReference type="EC" id="3.4.19.12"/>
    </reaction>
</comment>
<dbReference type="Gene3D" id="3.90.70.10">
    <property type="entry name" value="Cysteine proteinases"/>
    <property type="match status" value="1"/>
</dbReference>
<dbReference type="GeneID" id="13885982"/>
<reference evidence="18 19" key="1">
    <citation type="journal article" date="2011" name="Proc. Natl. Acad. Sci. U.S.A.">
        <title>Evolutionary erosion of yeast sex chromosomes by mating-type switching accidents.</title>
        <authorList>
            <person name="Gordon J.L."/>
            <person name="Armisen D."/>
            <person name="Proux-Wera E."/>
            <person name="Oheigeartaigh S.S."/>
            <person name="Byrne K.P."/>
            <person name="Wolfe K.H."/>
        </authorList>
    </citation>
    <scope>NUCLEOTIDE SEQUENCE [LARGE SCALE GENOMIC DNA]</scope>
    <source>
        <strain evidence="19">ATCC 22294 / BCRC 22015 / CBS 2517 / CECT 1963 / NBRC 1671 / NRRL Y-8276</strain>
    </source>
</reference>
<protein>
    <recommendedName>
        <fullName evidence="15">Ubiquitin carboxyl-terminal hydrolase</fullName>
        <ecNumber evidence="15">3.4.19.12</ecNumber>
    </recommendedName>
</protein>
<dbReference type="SUPFAM" id="SSF57850">
    <property type="entry name" value="RING/U-box"/>
    <property type="match status" value="1"/>
</dbReference>
<dbReference type="Pfam" id="PF02148">
    <property type="entry name" value="zf-UBP"/>
    <property type="match status" value="1"/>
</dbReference>
<dbReference type="PROSITE" id="PS50235">
    <property type="entry name" value="USP_3"/>
    <property type="match status" value="1"/>
</dbReference>
<evidence type="ECO:0000256" key="1">
    <source>
        <dbReference type="ARBA" id="ARBA00000707"/>
    </source>
</evidence>
<feature type="domain" description="USP" evidence="16">
    <location>
        <begin position="121"/>
        <end position="437"/>
    </location>
</feature>
<evidence type="ECO:0000259" key="17">
    <source>
        <dbReference type="PROSITE" id="PS50271"/>
    </source>
</evidence>
<evidence type="ECO:0000256" key="12">
    <source>
        <dbReference type="ARBA" id="ARBA00023242"/>
    </source>
</evidence>
<organism evidence="18 19">
    <name type="scientific">Kazachstania africana (strain ATCC 22294 / BCRC 22015 / CBS 2517 / CECT 1963 / NBRC 1671 / NRRL Y-8276)</name>
    <name type="common">Yeast</name>
    <name type="synonym">Kluyveromyces africanus</name>
    <dbReference type="NCBI Taxonomy" id="1071382"/>
    <lineage>
        <taxon>Eukaryota</taxon>
        <taxon>Fungi</taxon>
        <taxon>Dikarya</taxon>
        <taxon>Ascomycota</taxon>
        <taxon>Saccharomycotina</taxon>
        <taxon>Saccharomycetes</taxon>
        <taxon>Saccharomycetales</taxon>
        <taxon>Saccharomycetaceae</taxon>
        <taxon>Kazachstania</taxon>
    </lineage>
</organism>
<evidence type="ECO:0000256" key="7">
    <source>
        <dbReference type="ARBA" id="ARBA00022801"/>
    </source>
</evidence>
<dbReference type="PANTHER" id="PTHR21646:SF33">
    <property type="entry name" value="UBIQUITIN CARBOXYL-TERMINAL HYDROLASE 22"/>
    <property type="match status" value="1"/>
</dbReference>
<dbReference type="Pfam" id="PF00443">
    <property type="entry name" value="UCH"/>
    <property type="match status" value="1"/>
</dbReference>
<evidence type="ECO:0000256" key="15">
    <source>
        <dbReference type="RuleBase" id="RU366025"/>
    </source>
</evidence>
<keyword evidence="9" id="KW-0862">Zinc</keyword>
<dbReference type="eggNOG" id="KOG1867">
    <property type="taxonomic scope" value="Eukaryota"/>
</dbReference>
<dbReference type="PROSITE" id="PS00972">
    <property type="entry name" value="USP_1"/>
    <property type="match status" value="1"/>
</dbReference>
<keyword evidence="4" id="KW-0479">Metal-binding</keyword>
<dbReference type="GO" id="GO:0008270">
    <property type="term" value="F:zinc ion binding"/>
    <property type="evidence" value="ECO:0007669"/>
    <property type="project" value="UniProtKB-KW"/>
</dbReference>
<dbReference type="RefSeq" id="XP_003954991.1">
    <property type="nucleotide sequence ID" value="XM_003954942.1"/>
</dbReference>
<evidence type="ECO:0000256" key="3">
    <source>
        <dbReference type="ARBA" id="ARBA00022670"/>
    </source>
</evidence>
<keyword evidence="3 15" id="KW-0645">Protease</keyword>
<dbReference type="InterPro" id="IPR028889">
    <property type="entry name" value="USP"/>
</dbReference>
<evidence type="ECO:0000313" key="19">
    <source>
        <dbReference type="Proteomes" id="UP000005220"/>
    </source>
</evidence>
<dbReference type="STRING" id="1071382.H2ANA6"/>
<evidence type="ECO:0000256" key="9">
    <source>
        <dbReference type="ARBA" id="ARBA00022833"/>
    </source>
</evidence>
<feature type="domain" description="UBP-type" evidence="17">
    <location>
        <begin position="2"/>
        <end position="120"/>
    </location>
</feature>
<dbReference type="InterPro" id="IPR018200">
    <property type="entry name" value="USP_CS"/>
</dbReference>
<dbReference type="FunCoup" id="H2ANA6">
    <property type="interactions" value="596"/>
</dbReference>
<dbReference type="PANTHER" id="PTHR21646">
    <property type="entry name" value="UBIQUITIN CARBOXYL-TERMINAL HYDROLASE"/>
    <property type="match status" value="1"/>
</dbReference>
<dbReference type="EC" id="3.4.19.12" evidence="15"/>
<dbReference type="InterPro" id="IPR050185">
    <property type="entry name" value="Ub_carboxyl-term_hydrolase"/>
</dbReference>
<evidence type="ECO:0000313" key="18">
    <source>
        <dbReference type="EMBL" id="CCF55856.1"/>
    </source>
</evidence>
<dbReference type="KEGG" id="kaf:KAFR_0A04210"/>